<accession>A0ACD3A4F5</accession>
<evidence type="ECO:0000313" key="1">
    <source>
        <dbReference type="EMBL" id="TFK60570.1"/>
    </source>
</evidence>
<reference evidence="1 2" key="1">
    <citation type="journal article" date="2019" name="Nat. Ecol. Evol.">
        <title>Megaphylogeny resolves global patterns of mushroom evolution.</title>
        <authorList>
            <person name="Varga T."/>
            <person name="Krizsan K."/>
            <person name="Foldi C."/>
            <person name="Dima B."/>
            <person name="Sanchez-Garcia M."/>
            <person name="Sanchez-Ramirez S."/>
            <person name="Szollosi G.J."/>
            <person name="Szarkandi J.G."/>
            <person name="Papp V."/>
            <person name="Albert L."/>
            <person name="Andreopoulos W."/>
            <person name="Angelini C."/>
            <person name="Antonin V."/>
            <person name="Barry K.W."/>
            <person name="Bougher N.L."/>
            <person name="Buchanan P."/>
            <person name="Buyck B."/>
            <person name="Bense V."/>
            <person name="Catcheside P."/>
            <person name="Chovatia M."/>
            <person name="Cooper J."/>
            <person name="Damon W."/>
            <person name="Desjardin D."/>
            <person name="Finy P."/>
            <person name="Geml J."/>
            <person name="Haridas S."/>
            <person name="Hughes K."/>
            <person name="Justo A."/>
            <person name="Karasinski D."/>
            <person name="Kautmanova I."/>
            <person name="Kiss B."/>
            <person name="Kocsube S."/>
            <person name="Kotiranta H."/>
            <person name="LaButti K.M."/>
            <person name="Lechner B.E."/>
            <person name="Liimatainen K."/>
            <person name="Lipzen A."/>
            <person name="Lukacs Z."/>
            <person name="Mihaltcheva S."/>
            <person name="Morgado L.N."/>
            <person name="Niskanen T."/>
            <person name="Noordeloos M.E."/>
            <person name="Ohm R.A."/>
            <person name="Ortiz-Santana B."/>
            <person name="Ovrebo C."/>
            <person name="Racz N."/>
            <person name="Riley R."/>
            <person name="Savchenko A."/>
            <person name="Shiryaev A."/>
            <person name="Soop K."/>
            <person name="Spirin V."/>
            <person name="Szebenyi C."/>
            <person name="Tomsovsky M."/>
            <person name="Tulloss R.E."/>
            <person name="Uehling J."/>
            <person name="Grigoriev I.V."/>
            <person name="Vagvolgyi C."/>
            <person name="Papp T."/>
            <person name="Martin F.M."/>
            <person name="Miettinen O."/>
            <person name="Hibbett D.S."/>
            <person name="Nagy L.G."/>
        </authorList>
    </citation>
    <scope>NUCLEOTIDE SEQUENCE [LARGE SCALE GENOMIC DNA]</scope>
    <source>
        <strain evidence="1 2">NL-1719</strain>
    </source>
</reference>
<feature type="non-terminal residue" evidence="1">
    <location>
        <position position="203"/>
    </location>
</feature>
<keyword evidence="2" id="KW-1185">Reference proteome</keyword>
<dbReference type="EMBL" id="ML208757">
    <property type="protein sequence ID" value="TFK60570.1"/>
    <property type="molecule type" value="Genomic_DNA"/>
</dbReference>
<evidence type="ECO:0000313" key="2">
    <source>
        <dbReference type="Proteomes" id="UP000308600"/>
    </source>
</evidence>
<dbReference type="Proteomes" id="UP000308600">
    <property type="component" value="Unassembled WGS sequence"/>
</dbReference>
<sequence>LPPMDLSNMADVDPVCKKIVQDYCAHWFDIRKVLAKHMDIVEMAVLQTFMRDHGALIAGSIVLEFFERTRYEGSTLDLYIEVTHSDLLLRWLRVHYDPTGVTHFGSNSTHMKWVSSLYTFCRKKSIVQLFQFWKPNCVSSMFSASLTLTLHVACLMNVITHSAAYSFFPDETFERKVAMPTNCTYPVNCALYQKYRSRGWTIL</sequence>
<organism evidence="1 2">
    <name type="scientific">Pluteus cervinus</name>
    <dbReference type="NCBI Taxonomy" id="181527"/>
    <lineage>
        <taxon>Eukaryota</taxon>
        <taxon>Fungi</taxon>
        <taxon>Dikarya</taxon>
        <taxon>Basidiomycota</taxon>
        <taxon>Agaricomycotina</taxon>
        <taxon>Agaricomycetes</taxon>
        <taxon>Agaricomycetidae</taxon>
        <taxon>Agaricales</taxon>
        <taxon>Pluteineae</taxon>
        <taxon>Pluteaceae</taxon>
        <taxon>Pluteus</taxon>
    </lineage>
</organism>
<feature type="non-terminal residue" evidence="1">
    <location>
        <position position="1"/>
    </location>
</feature>
<protein>
    <submittedName>
        <fullName evidence="1">Uncharacterized protein</fullName>
    </submittedName>
</protein>
<proteinExistence type="predicted"/>
<gene>
    <name evidence="1" type="ORF">BDN72DRAFT_727575</name>
</gene>
<name>A0ACD3A4F5_9AGAR</name>